<feature type="transmembrane region" description="Helical" evidence="11">
    <location>
        <begin position="362"/>
        <end position="381"/>
    </location>
</feature>
<name>A0A1Q8I1R2_9ACTO</name>
<dbReference type="EMBL" id="MSGO01000019">
    <property type="protein sequence ID" value="OLL15033.1"/>
    <property type="molecule type" value="Genomic_DNA"/>
</dbReference>
<proteinExistence type="inferred from homology"/>
<evidence type="ECO:0000256" key="7">
    <source>
        <dbReference type="ARBA" id="ARBA00022833"/>
    </source>
</evidence>
<evidence type="ECO:0000256" key="10">
    <source>
        <dbReference type="ARBA" id="ARBA00023136"/>
    </source>
</evidence>
<evidence type="ECO:0000259" key="12">
    <source>
        <dbReference type="SMART" id="SM00228"/>
    </source>
</evidence>
<feature type="domain" description="PDZ" evidence="12">
    <location>
        <begin position="138"/>
        <end position="232"/>
    </location>
</feature>
<feature type="transmembrane region" description="Helical" evidence="11">
    <location>
        <begin position="127"/>
        <end position="152"/>
    </location>
</feature>
<dbReference type="AlphaFoldDB" id="A0A1Q8I1R2"/>
<keyword evidence="6" id="KW-0378">Hydrolase</keyword>
<evidence type="ECO:0000256" key="11">
    <source>
        <dbReference type="SAM" id="Phobius"/>
    </source>
</evidence>
<dbReference type="InterPro" id="IPR041489">
    <property type="entry name" value="PDZ_6"/>
</dbReference>
<dbReference type="InterPro" id="IPR004387">
    <property type="entry name" value="Pept_M50_Zn"/>
</dbReference>
<evidence type="ECO:0000256" key="8">
    <source>
        <dbReference type="ARBA" id="ARBA00022989"/>
    </source>
</evidence>
<reference evidence="13 14" key="1">
    <citation type="submission" date="2016-12" db="EMBL/GenBank/DDBJ databases">
        <title>Genomic comparison of strains in the 'Actinomyces naeslundii' group.</title>
        <authorList>
            <person name="Mughal S.R."/>
            <person name="Do T."/>
            <person name="Gilbert S.C."/>
            <person name="Witherden E.A."/>
            <person name="Didelot X."/>
            <person name="Beighton D."/>
        </authorList>
    </citation>
    <scope>NUCLEOTIDE SEQUENCE [LARGE SCALE GENOMIC DNA]</scope>
    <source>
        <strain evidence="13 14">S64C</strain>
    </source>
</reference>
<dbReference type="Pfam" id="PF17820">
    <property type="entry name" value="PDZ_6"/>
    <property type="match status" value="1"/>
</dbReference>
<dbReference type="PANTHER" id="PTHR42837">
    <property type="entry name" value="REGULATOR OF SIGMA-E PROTEASE RSEP"/>
    <property type="match status" value="1"/>
</dbReference>
<dbReference type="InterPro" id="IPR001478">
    <property type="entry name" value="PDZ"/>
</dbReference>
<protein>
    <submittedName>
        <fullName evidence="13">Zinc metalloprotease</fullName>
    </submittedName>
</protein>
<evidence type="ECO:0000256" key="6">
    <source>
        <dbReference type="ARBA" id="ARBA00022801"/>
    </source>
</evidence>
<dbReference type="CDD" id="cd06163">
    <property type="entry name" value="S2P-M50_PDZ_RseP-like"/>
    <property type="match status" value="1"/>
</dbReference>
<evidence type="ECO:0000313" key="14">
    <source>
        <dbReference type="Proteomes" id="UP000185736"/>
    </source>
</evidence>
<feature type="transmembrane region" description="Helical" evidence="11">
    <location>
        <begin position="6"/>
        <end position="25"/>
    </location>
</feature>
<accession>A0A1Q8I1R2</accession>
<evidence type="ECO:0000256" key="9">
    <source>
        <dbReference type="ARBA" id="ARBA00023049"/>
    </source>
</evidence>
<evidence type="ECO:0000256" key="1">
    <source>
        <dbReference type="ARBA" id="ARBA00001947"/>
    </source>
</evidence>
<feature type="transmembrane region" description="Helical" evidence="11">
    <location>
        <begin position="417"/>
        <end position="438"/>
    </location>
</feature>
<evidence type="ECO:0000256" key="5">
    <source>
        <dbReference type="ARBA" id="ARBA00022692"/>
    </source>
</evidence>
<gene>
    <name evidence="13" type="ORF">BKH32_05290</name>
</gene>
<comment type="subcellular location">
    <subcellularLocation>
        <location evidence="2">Membrane</location>
        <topology evidence="2">Multi-pass membrane protein</topology>
    </subcellularLocation>
</comment>
<comment type="caution">
    <text evidence="13">The sequence shown here is derived from an EMBL/GenBank/DDBJ whole genome shotgun (WGS) entry which is preliminary data.</text>
</comment>
<keyword evidence="7" id="KW-0862">Zinc</keyword>
<organism evidence="13 14">
    <name type="scientific">Actinomyces oris</name>
    <dbReference type="NCBI Taxonomy" id="544580"/>
    <lineage>
        <taxon>Bacteria</taxon>
        <taxon>Bacillati</taxon>
        <taxon>Actinomycetota</taxon>
        <taxon>Actinomycetes</taxon>
        <taxon>Actinomycetales</taxon>
        <taxon>Actinomycetaceae</taxon>
        <taxon>Actinomyces</taxon>
    </lineage>
</organism>
<dbReference type="GO" id="GO:0004222">
    <property type="term" value="F:metalloendopeptidase activity"/>
    <property type="evidence" value="ECO:0007669"/>
    <property type="project" value="InterPro"/>
</dbReference>
<keyword evidence="9 13" id="KW-0482">Metalloprotease</keyword>
<dbReference type="Proteomes" id="UP000185736">
    <property type="component" value="Unassembled WGS sequence"/>
</dbReference>
<keyword evidence="8 11" id="KW-1133">Transmembrane helix</keyword>
<keyword evidence="10 11" id="KW-0472">Membrane</keyword>
<dbReference type="Gene3D" id="2.30.42.10">
    <property type="match status" value="1"/>
</dbReference>
<dbReference type="InterPro" id="IPR008915">
    <property type="entry name" value="Peptidase_M50"/>
</dbReference>
<comment type="similarity">
    <text evidence="3">Belongs to the peptidase M50B family.</text>
</comment>
<evidence type="ECO:0000256" key="3">
    <source>
        <dbReference type="ARBA" id="ARBA00007931"/>
    </source>
</evidence>
<sequence>MSTTLAYILGIVILIIGIGVSVALHELGHMIPAKRFGVKVPEYFIGFGPKIWSFKRGETEYGVKAIWLGGYVKLVGMLPPAKPGRPDRRRKDGSLGMVGEARAEALEEIRPGEAHRAFYHLSVPKKLVVMAGGILTNLVLGIVLLAVAVGVVGIPGRTTTLSTVTPCVSSNIDANAPCQDSDPVGPASAAGIRVGDRIVSWGGVKVSSWEELQARITAGGTSPTEVVIERDGAERTVSVTAVEVQRTVRDAQGAPVKDASGAVRTQARPYVGISPSLGTIPLSPAKIPGVIGQAIGGTVKAIATLPVGLYHAVQAALGIEQRSADSGVVGLVGMGRMAGNATSGGVAGGGEVPLSMRVSTMLMLLGSLNLALFAFNLVPLLPLDGGHVAGACWEGIRRSIAKAQGKPDPGPVDTARMLPVGQVVFGLLIVMALVLVWVDIAAPL</sequence>
<evidence type="ECO:0000256" key="4">
    <source>
        <dbReference type="ARBA" id="ARBA00022670"/>
    </source>
</evidence>
<keyword evidence="4 13" id="KW-0645">Protease</keyword>
<keyword evidence="5 11" id="KW-0812">Transmembrane</keyword>
<dbReference type="RefSeq" id="WP_075248973.1">
    <property type="nucleotide sequence ID" value="NZ_MSGO01000019.1"/>
</dbReference>
<dbReference type="InterPro" id="IPR036034">
    <property type="entry name" value="PDZ_sf"/>
</dbReference>
<dbReference type="GO" id="GO:0006508">
    <property type="term" value="P:proteolysis"/>
    <property type="evidence" value="ECO:0007669"/>
    <property type="project" value="UniProtKB-KW"/>
</dbReference>
<dbReference type="SUPFAM" id="SSF50156">
    <property type="entry name" value="PDZ domain-like"/>
    <property type="match status" value="1"/>
</dbReference>
<dbReference type="PANTHER" id="PTHR42837:SF2">
    <property type="entry name" value="MEMBRANE METALLOPROTEASE ARASP2, CHLOROPLASTIC-RELATED"/>
    <property type="match status" value="1"/>
</dbReference>
<dbReference type="SMART" id="SM00228">
    <property type="entry name" value="PDZ"/>
    <property type="match status" value="1"/>
</dbReference>
<dbReference type="GO" id="GO:0016020">
    <property type="term" value="C:membrane"/>
    <property type="evidence" value="ECO:0007669"/>
    <property type="project" value="UniProtKB-SubCell"/>
</dbReference>
<evidence type="ECO:0000313" key="13">
    <source>
        <dbReference type="EMBL" id="OLL15033.1"/>
    </source>
</evidence>
<evidence type="ECO:0000256" key="2">
    <source>
        <dbReference type="ARBA" id="ARBA00004141"/>
    </source>
</evidence>
<comment type="cofactor">
    <cofactor evidence="1">
        <name>Zn(2+)</name>
        <dbReference type="ChEBI" id="CHEBI:29105"/>
    </cofactor>
</comment>
<dbReference type="Pfam" id="PF02163">
    <property type="entry name" value="Peptidase_M50"/>
    <property type="match status" value="1"/>
</dbReference>